<organism evidence="8 9">
    <name type="scientific">Aurantiacibacter flavus</name>
    <dbReference type="NCBI Taxonomy" id="3145232"/>
    <lineage>
        <taxon>Bacteria</taxon>
        <taxon>Pseudomonadati</taxon>
        <taxon>Pseudomonadota</taxon>
        <taxon>Alphaproteobacteria</taxon>
        <taxon>Sphingomonadales</taxon>
        <taxon>Erythrobacteraceae</taxon>
        <taxon>Aurantiacibacter</taxon>
    </lineage>
</organism>
<reference evidence="8 9" key="1">
    <citation type="submission" date="2024-05" db="EMBL/GenBank/DDBJ databases">
        <authorList>
            <person name="Park S."/>
        </authorList>
    </citation>
    <scope>NUCLEOTIDE SEQUENCE [LARGE SCALE GENOMIC DNA]</scope>
    <source>
        <strain evidence="8 9">DGU5</strain>
    </source>
</reference>
<dbReference type="Gene3D" id="3.60.20.10">
    <property type="entry name" value="Glutamine Phosphoribosylpyrophosphate, subunit 1, domain 1"/>
    <property type="match status" value="1"/>
</dbReference>
<keyword evidence="5" id="KW-0067">ATP-binding</keyword>
<proteinExistence type="inferred from homology"/>
<dbReference type="Proteomes" id="UP001484535">
    <property type="component" value="Unassembled WGS sequence"/>
</dbReference>
<dbReference type="Pfam" id="PF00733">
    <property type="entry name" value="Asn_synthase"/>
    <property type="match status" value="1"/>
</dbReference>
<sequence>MGGFALAWSRSHRSLAFARLDHDAPPSGKPDASPVFAADDKAQSLQLAGIWRADNAQDLIRTLGLREGAPPHEVLAAGWRKWQTGLADRLRGPFAIAILEVASNELYLARDFTGVEPLFYTRTSDGLGMASAPGAARALGDGSAPVNLATIASFLEGVRPDKTSTFYENVTRLAPGHWMTVSPAGERIERYWTPEAVKSLASCDDAGERFQYLFDQSVDYCTAGADRLGILLSGGLDSSAIAGSVMHRRSGGPKVQSLSTTYRATPGWADGKHIDALREYFDMDFHSLPSEAHDPLADLDQYLPVLDGPSLGYGSSASNRLLPMAAGLGCTIALKGHGGDEVVSHGTGRLNELARRGQWRELWIEAEGAARLWSIPRWKVFDRYLFHRPERRWLAAKWQRLRRAPPAHPDLASELLCEELLAHRAGNDPPHAPKFDARHTERDLQLSAIDSPLQAHALETLVLSGRHHGVETAMPFFDRDLLEFSVSLPSDWKLRDGYSRYVLRKAMEGRVPDCITWRRDKNDFTNDFQIGLIERSPRLRDLVASSNSDLKGLIQPQWFDHIWSKVTHQGSAISASDARALWRVAALAMWLGGDRRPASPPLLQTIGVEGDG</sequence>
<comment type="catalytic activity">
    <reaction evidence="6">
        <text>L-aspartate + L-glutamine + ATP + H2O = L-asparagine + L-glutamate + AMP + diphosphate + H(+)</text>
        <dbReference type="Rhea" id="RHEA:12228"/>
        <dbReference type="ChEBI" id="CHEBI:15377"/>
        <dbReference type="ChEBI" id="CHEBI:15378"/>
        <dbReference type="ChEBI" id="CHEBI:29985"/>
        <dbReference type="ChEBI" id="CHEBI:29991"/>
        <dbReference type="ChEBI" id="CHEBI:30616"/>
        <dbReference type="ChEBI" id="CHEBI:33019"/>
        <dbReference type="ChEBI" id="CHEBI:58048"/>
        <dbReference type="ChEBI" id="CHEBI:58359"/>
        <dbReference type="ChEBI" id="CHEBI:456215"/>
        <dbReference type="EC" id="6.3.5.4"/>
    </reaction>
</comment>
<dbReference type="InterPro" id="IPR051786">
    <property type="entry name" value="ASN_synthetase/amidase"/>
</dbReference>
<dbReference type="RefSeq" id="WP_346785459.1">
    <property type="nucleotide sequence ID" value="NZ_JBDLBR010000004.1"/>
</dbReference>
<dbReference type="InterPro" id="IPR017932">
    <property type="entry name" value="GATase_2_dom"/>
</dbReference>
<dbReference type="PROSITE" id="PS51278">
    <property type="entry name" value="GATASE_TYPE_2"/>
    <property type="match status" value="1"/>
</dbReference>
<dbReference type="SUPFAM" id="SSF56235">
    <property type="entry name" value="N-terminal nucleophile aminohydrolases (Ntn hydrolases)"/>
    <property type="match status" value="1"/>
</dbReference>
<comment type="pathway">
    <text evidence="1">Amino-acid biosynthesis; L-asparagine biosynthesis; L-asparagine from L-aspartate (L-Gln route): step 1/1.</text>
</comment>
<dbReference type="InterPro" id="IPR014729">
    <property type="entry name" value="Rossmann-like_a/b/a_fold"/>
</dbReference>
<evidence type="ECO:0000259" key="7">
    <source>
        <dbReference type="PROSITE" id="PS51278"/>
    </source>
</evidence>
<dbReference type="InterPro" id="IPR001962">
    <property type="entry name" value="Asn_synthase"/>
</dbReference>
<dbReference type="EMBL" id="JBDLBR010000004">
    <property type="protein sequence ID" value="MEN7538002.1"/>
    <property type="molecule type" value="Genomic_DNA"/>
</dbReference>
<evidence type="ECO:0000313" key="9">
    <source>
        <dbReference type="Proteomes" id="UP001484535"/>
    </source>
</evidence>
<evidence type="ECO:0000256" key="4">
    <source>
        <dbReference type="ARBA" id="ARBA00022741"/>
    </source>
</evidence>
<dbReference type="InterPro" id="IPR006426">
    <property type="entry name" value="Asn_synth_AEB"/>
</dbReference>
<gene>
    <name evidence="8" type="ORF">ABDJ38_12540</name>
</gene>
<keyword evidence="4" id="KW-0547">Nucleotide-binding</keyword>
<dbReference type="Pfam" id="PF13537">
    <property type="entry name" value="GATase_7"/>
    <property type="match status" value="1"/>
</dbReference>
<evidence type="ECO:0000313" key="8">
    <source>
        <dbReference type="EMBL" id="MEN7538002.1"/>
    </source>
</evidence>
<dbReference type="EC" id="6.3.5.4" evidence="3"/>
<dbReference type="InterPro" id="IPR029055">
    <property type="entry name" value="Ntn_hydrolases_N"/>
</dbReference>
<evidence type="ECO:0000256" key="5">
    <source>
        <dbReference type="ARBA" id="ARBA00022840"/>
    </source>
</evidence>
<dbReference type="PANTHER" id="PTHR43284">
    <property type="entry name" value="ASPARAGINE SYNTHETASE (GLUTAMINE-HYDROLYZING)"/>
    <property type="match status" value="1"/>
</dbReference>
<evidence type="ECO:0000256" key="1">
    <source>
        <dbReference type="ARBA" id="ARBA00005187"/>
    </source>
</evidence>
<dbReference type="PIRSF" id="PIRSF001589">
    <property type="entry name" value="Asn_synthetase_glu-h"/>
    <property type="match status" value="1"/>
</dbReference>
<accession>A0ABV0CYR1</accession>
<dbReference type="Gene3D" id="3.40.50.620">
    <property type="entry name" value="HUPs"/>
    <property type="match status" value="1"/>
</dbReference>
<evidence type="ECO:0000256" key="6">
    <source>
        <dbReference type="ARBA" id="ARBA00048741"/>
    </source>
</evidence>
<dbReference type="CDD" id="cd01991">
    <property type="entry name" value="Asn_synthase_B_C"/>
    <property type="match status" value="1"/>
</dbReference>
<dbReference type="SUPFAM" id="SSF52402">
    <property type="entry name" value="Adenine nucleotide alpha hydrolases-like"/>
    <property type="match status" value="1"/>
</dbReference>
<feature type="domain" description="Glutamine amidotransferase type-2" evidence="7">
    <location>
        <begin position="1"/>
        <end position="184"/>
    </location>
</feature>
<keyword evidence="9" id="KW-1185">Reference proteome</keyword>
<evidence type="ECO:0000256" key="3">
    <source>
        <dbReference type="ARBA" id="ARBA00012737"/>
    </source>
</evidence>
<comment type="similarity">
    <text evidence="2">Belongs to the asparagine synthetase family.</text>
</comment>
<comment type="caution">
    <text evidence="8">The sequence shown here is derived from an EMBL/GenBank/DDBJ whole genome shotgun (WGS) entry which is preliminary data.</text>
</comment>
<protein>
    <recommendedName>
        <fullName evidence="3">asparagine synthase (glutamine-hydrolyzing)</fullName>
        <ecNumber evidence="3">6.3.5.4</ecNumber>
    </recommendedName>
</protein>
<name>A0ABV0CYR1_9SPHN</name>
<evidence type="ECO:0000256" key="2">
    <source>
        <dbReference type="ARBA" id="ARBA00005752"/>
    </source>
</evidence>
<dbReference type="PANTHER" id="PTHR43284:SF1">
    <property type="entry name" value="ASPARAGINE SYNTHETASE"/>
    <property type="match status" value="1"/>
</dbReference>